<dbReference type="RefSeq" id="XP_007418741.1">
    <property type="nucleotide sequence ID" value="XM_007418679.1"/>
</dbReference>
<dbReference type="HOGENOM" id="CLU_983806_0_0_1"/>
<gene>
    <name evidence="2" type="ORF">MELLADRAFT_113917</name>
</gene>
<evidence type="ECO:0000313" key="3">
    <source>
        <dbReference type="Proteomes" id="UP000001072"/>
    </source>
</evidence>
<name>F4SBH3_MELLP</name>
<dbReference type="InParanoid" id="F4SBH3"/>
<dbReference type="VEuPathDB" id="FungiDB:MELLADRAFT_113917"/>
<dbReference type="Pfam" id="PF20515">
    <property type="entry name" value="2OG-FeII_Oxy_6"/>
    <property type="match status" value="1"/>
</dbReference>
<evidence type="ECO:0000313" key="2">
    <source>
        <dbReference type="EMBL" id="EGF98005.1"/>
    </source>
</evidence>
<organism evidence="3">
    <name type="scientific">Melampsora larici-populina (strain 98AG31 / pathotype 3-4-7)</name>
    <name type="common">Poplar leaf rust fungus</name>
    <dbReference type="NCBI Taxonomy" id="747676"/>
    <lineage>
        <taxon>Eukaryota</taxon>
        <taxon>Fungi</taxon>
        <taxon>Dikarya</taxon>
        <taxon>Basidiomycota</taxon>
        <taxon>Pucciniomycotina</taxon>
        <taxon>Pucciniomycetes</taxon>
        <taxon>Pucciniales</taxon>
        <taxon>Melampsoraceae</taxon>
        <taxon>Melampsora</taxon>
    </lineage>
</organism>
<reference evidence="3" key="1">
    <citation type="journal article" date="2011" name="Proc. Natl. Acad. Sci. U.S.A.">
        <title>Obligate biotrophy features unraveled by the genomic analysis of rust fungi.</title>
        <authorList>
            <person name="Duplessis S."/>
            <person name="Cuomo C.A."/>
            <person name="Lin Y.-C."/>
            <person name="Aerts A."/>
            <person name="Tisserant E."/>
            <person name="Veneault-Fourrey C."/>
            <person name="Joly D.L."/>
            <person name="Hacquard S."/>
            <person name="Amselem J."/>
            <person name="Cantarel B.L."/>
            <person name="Chiu R."/>
            <person name="Coutinho P.M."/>
            <person name="Feau N."/>
            <person name="Field M."/>
            <person name="Frey P."/>
            <person name="Gelhaye E."/>
            <person name="Goldberg J."/>
            <person name="Grabherr M.G."/>
            <person name="Kodira C.D."/>
            <person name="Kohler A."/>
            <person name="Kuees U."/>
            <person name="Lindquist E.A."/>
            <person name="Lucas S.M."/>
            <person name="Mago R."/>
            <person name="Mauceli E."/>
            <person name="Morin E."/>
            <person name="Murat C."/>
            <person name="Pangilinan J.L."/>
            <person name="Park R."/>
            <person name="Pearson M."/>
            <person name="Quesneville H."/>
            <person name="Rouhier N."/>
            <person name="Sakthikumar S."/>
            <person name="Salamov A.A."/>
            <person name="Schmutz J."/>
            <person name="Selles B."/>
            <person name="Shapiro H."/>
            <person name="Tanguay P."/>
            <person name="Tuskan G.A."/>
            <person name="Henrissat B."/>
            <person name="Van de Peer Y."/>
            <person name="Rouze P."/>
            <person name="Ellis J.G."/>
            <person name="Dodds P.N."/>
            <person name="Schein J.E."/>
            <person name="Zhong S."/>
            <person name="Hamelin R.C."/>
            <person name="Grigoriev I.V."/>
            <person name="Szabo L.J."/>
            <person name="Martin F."/>
        </authorList>
    </citation>
    <scope>NUCLEOTIDE SEQUENCE [LARGE SCALE GENOMIC DNA]</scope>
    <source>
        <strain evidence="3">98AG31 / pathotype 3-4-7</strain>
    </source>
</reference>
<dbReference type="AlphaFoldDB" id="F4SBH3"/>
<dbReference type="Proteomes" id="UP000001072">
    <property type="component" value="Unassembled WGS sequence"/>
</dbReference>
<proteinExistence type="predicted"/>
<dbReference type="EMBL" id="GL883189">
    <property type="protein sequence ID" value="EGF98005.1"/>
    <property type="molecule type" value="Genomic_DNA"/>
</dbReference>
<dbReference type="InterPro" id="IPR046798">
    <property type="entry name" value="2OG-FeII_Oxy_6"/>
</dbReference>
<feature type="domain" description="Tet-like 2OG-Fe(II) oxygenase" evidence="1">
    <location>
        <begin position="91"/>
        <end position="145"/>
    </location>
</feature>
<protein>
    <recommendedName>
        <fullName evidence="1">Tet-like 2OG-Fe(II) oxygenase domain-containing protein</fullName>
    </recommendedName>
</protein>
<sequence>MFQSKLLELEFISTYLRNERKHSNPVKSNCAMLRGYMGAVGYCKAYYTGEIGGGYCPFKRNRALLEISPLQVTHSPVSRIKTTILPDGLMVFFSIYKKTGELALKGCDIKGGEFWWPDLNCEVNFSTCNRITEILWRGSKDLHCTRECFEPSGEFTRIGTAVQINIKYERMGVSMGGSIQSYKNQVPLPWELKCYKTLNIPSPKYFGSALFLYRMYLSKIKAQETLDRLKKKQFSCKRKTLRGVMRSFLEPKQSLCSSSEFERQNVMEVKEIEEAITPSKSHF</sequence>
<dbReference type="GeneID" id="18925140"/>
<evidence type="ECO:0000259" key="1">
    <source>
        <dbReference type="Pfam" id="PF20515"/>
    </source>
</evidence>
<accession>F4SBH3</accession>
<dbReference type="KEGG" id="mlr:MELLADRAFT_113917"/>
<keyword evidence="3" id="KW-1185">Reference proteome</keyword>
<dbReference type="OrthoDB" id="2505591at2759"/>